<keyword evidence="15" id="KW-1185">Reference proteome</keyword>
<keyword evidence="9" id="KW-0560">Oxidoreductase</keyword>
<comment type="caution">
    <text evidence="14">The sequence shown here is derived from an EMBL/GenBank/DDBJ whole genome shotgun (WGS) entry which is preliminary data.</text>
</comment>
<evidence type="ECO:0000256" key="12">
    <source>
        <dbReference type="ARBA" id="ARBA00023136"/>
    </source>
</evidence>
<evidence type="ECO:0000313" key="14">
    <source>
        <dbReference type="EMBL" id="KAJ8468879.1"/>
    </source>
</evidence>
<evidence type="ECO:0000313" key="15">
    <source>
        <dbReference type="Proteomes" id="UP001215151"/>
    </source>
</evidence>
<dbReference type="GO" id="GO:0004497">
    <property type="term" value="F:monooxygenase activity"/>
    <property type="evidence" value="ECO:0007669"/>
    <property type="project" value="UniProtKB-KW"/>
</dbReference>
<dbReference type="CDD" id="cd11065">
    <property type="entry name" value="CYP64-like"/>
    <property type="match status" value="1"/>
</dbReference>
<comment type="pathway">
    <text evidence="3">Secondary metabolite biosynthesis.</text>
</comment>
<dbReference type="PRINTS" id="PR00463">
    <property type="entry name" value="EP450I"/>
</dbReference>
<evidence type="ECO:0000256" key="8">
    <source>
        <dbReference type="ARBA" id="ARBA00022989"/>
    </source>
</evidence>
<comment type="similarity">
    <text evidence="4">Belongs to the cytochrome P450 family.</text>
</comment>
<feature type="binding site" description="axial binding residue" evidence="13">
    <location>
        <position position="316"/>
    </location>
    <ligand>
        <name>heme</name>
        <dbReference type="ChEBI" id="CHEBI:30413"/>
    </ligand>
    <ligandPart>
        <name>Fe</name>
        <dbReference type="ChEBI" id="CHEBI:18248"/>
    </ligandPart>
</feature>
<dbReference type="InterPro" id="IPR001128">
    <property type="entry name" value="Cyt_P450"/>
</dbReference>
<dbReference type="AlphaFoldDB" id="A0AAD7TNC7"/>
<evidence type="ECO:0008006" key="16">
    <source>
        <dbReference type="Google" id="ProtNLM"/>
    </source>
</evidence>
<dbReference type="PANTHER" id="PTHR46300:SF2">
    <property type="entry name" value="CYTOCHROME P450 MONOOXYGENASE ALNH-RELATED"/>
    <property type="match status" value="1"/>
</dbReference>
<keyword evidence="5 13" id="KW-0349">Heme</keyword>
<comment type="cofactor">
    <cofactor evidence="1 13">
        <name>heme</name>
        <dbReference type="ChEBI" id="CHEBI:30413"/>
    </cofactor>
</comment>
<dbReference type="Gene3D" id="1.10.630.10">
    <property type="entry name" value="Cytochrome P450"/>
    <property type="match status" value="2"/>
</dbReference>
<comment type="subcellular location">
    <subcellularLocation>
        <location evidence="2">Membrane</location>
    </subcellularLocation>
</comment>
<protein>
    <recommendedName>
        <fullName evidence="16">Cytochrome P450</fullName>
    </recommendedName>
</protein>
<dbReference type="Pfam" id="PF00067">
    <property type="entry name" value="p450"/>
    <property type="match status" value="2"/>
</dbReference>
<sequence>MLVLSSPDVATELLEKRSAKTSSRAQTPLIALAGQAFNFAFLPYGPWWRTHRRMFWQHFHPGKMTSYWPVQREVTRKFLVRLLDKSVDLQKAIQYAVTAATMKITYDIDIDEEENKWVSVVDEAFVGLRLVTVSVQFLLEHFPIARHIPAWFPGAGFQRTLARARAPSDYMLDVPFTIAKKTASGSDTTFSTIQGILLALSLSPELQKKAHAELDAVVGPHRLPDFEDRDALVYVNAIVKEGLRWHNVLPLGVGHCTTEDEELGGYFIPAGTIIVPNVWAVMHDPQYYPEPDKFNPDRFVRDGKLDTDVLDPTSVCPGRHFAQSTLFITVASILHVFNIDPPLDERGCPIKIEPAQSHGFIS</sequence>
<keyword evidence="6" id="KW-0812">Transmembrane</keyword>
<dbReference type="EMBL" id="JAPEVG010000316">
    <property type="protein sequence ID" value="KAJ8468879.1"/>
    <property type="molecule type" value="Genomic_DNA"/>
</dbReference>
<dbReference type="GO" id="GO:0020037">
    <property type="term" value="F:heme binding"/>
    <property type="evidence" value="ECO:0007669"/>
    <property type="project" value="InterPro"/>
</dbReference>
<evidence type="ECO:0000256" key="3">
    <source>
        <dbReference type="ARBA" id="ARBA00005179"/>
    </source>
</evidence>
<dbReference type="PANTHER" id="PTHR46300">
    <property type="entry name" value="P450, PUTATIVE (EUROFUNG)-RELATED-RELATED"/>
    <property type="match status" value="1"/>
</dbReference>
<evidence type="ECO:0000256" key="1">
    <source>
        <dbReference type="ARBA" id="ARBA00001971"/>
    </source>
</evidence>
<evidence type="ECO:0000256" key="4">
    <source>
        <dbReference type="ARBA" id="ARBA00010617"/>
    </source>
</evidence>
<dbReference type="GO" id="GO:0016705">
    <property type="term" value="F:oxidoreductase activity, acting on paired donors, with incorporation or reduction of molecular oxygen"/>
    <property type="evidence" value="ECO:0007669"/>
    <property type="project" value="InterPro"/>
</dbReference>
<reference evidence="14" key="1">
    <citation type="submission" date="2022-11" db="EMBL/GenBank/DDBJ databases">
        <title>Genome Sequence of Cubamyces cubensis.</title>
        <authorList>
            <person name="Buettner E."/>
        </authorList>
    </citation>
    <scope>NUCLEOTIDE SEQUENCE</scope>
    <source>
        <strain evidence="14">MPL-01</strain>
    </source>
</reference>
<dbReference type="GO" id="GO:0016020">
    <property type="term" value="C:membrane"/>
    <property type="evidence" value="ECO:0007669"/>
    <property type="project" value="UniProtKB-SubCell"/>
</dbReference>
<dbReference type="InterPro" id="IPR036396">
    <property type="entry name" value="Cyt_P450_sf"/>
</dbReference>
<dbReference type="InterPro" id="IPR050364">
    <property type="entry name" value="Cytochrome_P450_fung"/>
</dbReference>
<dbReference type="Proteomes" id="UP001215151">
    <property type="component" value="Unassembled WGS sequence"/>
</dbReference>
<keyword evidence="11" id="KW-0503">Monooxygenase</keyword>
<evidence type="ECO:0000256" key="10">
    <source>
        <dbReference type="ARBA" id="ARBA00023004"/>
    </source>
</evidence>
<proteinExistence type="inferred from homology"/>
<dbReference type="GO" id="GO:0005506">
    <property type="term" value="F:iron ion binding"/>
    <property type="evidence" value="ECO:0007669"/>
    <property type="project" value="InterPro"/>
</dbReference>
<evidence type="ECO:0000256" key="6">
    <source>
        <dbReference type="ARBA" id="ARBA00022692"/>
    </source>
</evidence>
<evidence type="ECO:0000256" key="11">
    <source>
        <dbReference type="ARBA" id="ARBA00023033"/>
    </source>
</evidence>
<name>A0AAD7TNC7_9APHY</name>
<keyword evidence="12" id="KW-0472">Membrane</keyword>
<evidence type="ECO:0000256" key="13">
    <source>
        <dbReference type="PIRSR" id="PIRSR602401-1"/>
    </source>
</evidence>
<evidence type="ECO:0000256" key="2">
    <source>
        <dbReference type="ARBA" id="ARBA00004370"/>
    </source>
</evidence>
<evidence type="ECO:0000256" key="7">
    <source>
        <dbReference type="ARBA" id="ARBA00022723"/>
    </source>
</evidence>
<gene>
    <name evidence="14" type="ORF">ONZ51_g9348</name>
</gene>
<keyword evidence="10 13" id="KW-0408">Iron</keyword>
<evidence type="ECO:0000256" key="9">
    <source>
        <dbReference type="ARBA" id="ARBA00023002"/>
    </source>
</evidence>
<dbReference type="SUPFAM" id="SSF48264">
    <property type="entry name" value="Cytochrome P450"/>
    <property type="match status" value="1"/>
</dbReference>
<keyword evidence="8" id="KW-1133">Transmembrane helix</keyword>
<evidence type="ECO:0000256" key="5">
    <source>
        <dbReference type="ARBA" id="ARBA00022617"/>
    </source>
</evidence>
<organism evidence="14 15">
    <name type="scientific">Trametes cubensis</name>
    <dbReference type="NCBI Taxonomy" id="1111947"/>
    <lineage>
        <taxon>Eukaryota</taxon>
        <taxon>Fungi</taxon>
        <taxon>Dikarya</taxon>
        <taxon>Basidiomycota</taxon>
        <taxon>Agaricomycotina</taxon>
        <taxon>Agaricomycetes</taxon>
        <taxon>Polyporales</taxon>
        <taxon>Polyporaceae</taxon>
        <taxon>Trametes</taxon>
    </lineage>
</organism>
<dbReference type="InterPro" id="IPR002401">
    <property type="entry name" value="Cyt_P450_E_grp-I"/>
</dbReference>
<keyword evidence="7 13" id="KW-0479">Metal-binding</keyword>
<accession>A0AAD7TNC7</accession>